<evidence type="ECO:0000256" key="9">
    <source>
        <dbReference type="ARBA" id="ARBA00030930"/>
    </source>
</evidence>
<evidence type="ECO:0000313" key="17">
    <source>
        <dbReference type="EMBL" id="JAG32413.1"/>
    </source>
</evidence>
<evidence type="ECO:0000256" key="4">
    <source>
        <dbReference type="ARBA" id="ARBA00022670"/>
    </source>
</evidence>
<proteinExistence type="inferred from homology"/>
<keyword evidence="3 17" id="KW-0031">Aminopeptidase</keyword>
<evidence type="ECO:0000256" key="10">
    <source>
        <dbReference type="ARBA" id="ARBA00030997"/>
    </source>
</evidence>
<accession>A0A0A9YMT8</accession>
<organism evidence="17">
    <name type="scientific">Lygus hesperus</name>
    <name type="common">Western plant bug</name>
    <dbReference type="NCBI Taxonomy" id="30085"/>
    <lineage>
        <taxon>Eukaryota</taxon>
        <taxon>Metazoa</taxon>
        <taxon>Ecdysozoa</taxon>
        <taxon>Arthropoda</taxon>
        <taxon>Hexapoda</taxon>
        <taxon>Insecta</taxon>
        <taxon>Pterygota</taxon>
        <taxon>Neoptera</taxon>
        <taxon>Paraneoptera</taxon>
        <taxon>Hemiptera</taxon>
        <taxon>Heteroptera</taxon>
        <taxon>Panheteroptera</taxon>
        <taxon>Cimicomorpha</taxon>
        <taxon>Miridae</taxon>
        <taxon>Mirini</taxon>
        <taxon>Lygus</taxon>
    </lineage>
</organism>
<dbReference type="GO" id="GO:0030145">
    <property type="term" value="F:manganese ion binding"/>
    <property type="evidence" value="ECO:0007669"/>
    <property type="project" value="InterPro"/>
</dbReference>
<feature type="domain" description="Peptidase M17 leucyl aminopeptidase N-terminal" evidence="16">
    <location>
        <begin position="36"/>
        <end position="164"/>
    </location>
</feature>
<evidence type="ECO:0000256" key="8">
    <source>
        <dbReference type="ARBA" id="ARBA00029605"/>
    </source>
</evidence>
<dbReference type="GO" id="GO:0005737">
    <property type="term" value="C:cytoplasm"/>
    <property type="evidence" value="ECO:0007669"/>
    <property type="project" value="InterPro"/>
</dbReference>
<dbReference type="CDD" id="cd00433">
    <property type="entry name" value="Peptidase_M17"/>
    <property type="match status" value="1"/>
</dbReference>
<reference evidence="17" key="2">
    <citation type="submission" date="2014-07" db="EMBL/GenBank/DDBJ databases">
        <authorList>
            <person name="Hull J."/>
        </authorList>
    </citation>
    <scope>NUCLEOTIDE SEQUENCE</scope>
</reference>
<comment type="catalytic activity">
    <reaction evidence="6">
        <text>an S-substituted L-cysteinylglycine + H2O = an S-substituted L-cysteine + glycine</text>
        <dbReference type="Rhea" id="RHEA:60444"/>
        <dbReference type="ChEBI" id="CHEBI:15377"/>
        <dbReference type="ChEBI" id="CHEBI:57305"/>
        <dbReference type="ChEBI" id="CHEBI:58717"/>
        <dbReference type="ChEBI" id="CHEBI:143103"/>
        <dbReference type="EC" id="3.4.13.23"/>
    </reaction>
    <physiologicalReaction direction="left-to-right" evidence="6">
        <dbReference type="Rhea" id="RHEA:60445"/>
    </physiologicalReaction>
</comment>
<keyword evidence="5" id="KW-0378">Hydrolase</keyword>
<dbReference type="InterPro" id="IPR043472">
    <property type="entry name" value="Macro_dom-like"/>
</dbReference>
<keyword evidence="4" id="KW-0645">Protease</keyword>
<evidence type="ECO:0000256" key="7">
    <source>
        <dbReference type="ARBA" id="ARBA00023625"/>
    </source>
</evidence>
<evidence type="ECO:0000256" key="2">
    <source>
        <dbReference type="ARBA" id="ARBA00014190"/>
    </source>
</evidence>
<evidence type="ECO:0000259" key="15">
    <source>
        <dbReference type="Pfam" id="PF00883"/>
    </source>
</evidence>
<dbReference type="Gene3D" id="3.40.630.10">
    <property type="entry name" value="Zn peptidases"/>
    <property type="match status" value="1"/>
</dbReference>
<dbReference type="GO" id="GO:0006508">
    <property type="term" value="P:proteolysis"/>
    <property type="evidence" value="ECO:0007669"/>
    <property type="project" value="UniProtKB-KW"/>
</dbReference>
<feature type="domain" description="Cytosol aminopeptidase" evidence="15">
    <location>
        <begin position="195"/>
        <end position="505"/>
    </location>
</feature>
<dbReference type="AlphaFoldDB" id="A0A0A9YMT8"/>
<dbReference type="EC" id="3.4.13.23" evidence="7"/>
<evidence type="ECO:0000256" key="5">
    <source>
        <dbReference type="ARBA" id="ARBA00022801"/>
    </source>
</evidence>
<comment type="similarity">
    <text evidence="1">Belongs to the peptidase M17 family.</text>
</comment>
<dbReference type="InterPro" id="IPR000819">
    <property type="entry name" value="Peptidase_M17_C"/>
</dbReference>
<protein>
    <recommendedName>
        <fullName evidence="2">Cytosol aminopeptidase</fullName>
        <ecNumber evidence="7">3.4.13.23</ecNumber>
    </recommendedName>
    <alternativeName>
        <fullName evidence="10">Cysteinylglycine-S-conjugate dipeptidase</fullName>
    </alternativeName>
    <alternativeName>
        <fullName evidence="11">Leucine aminopeptidase 3</fullName>
    </alternativeName>
    <alternativeName>
        <fullName evidence="9">Proline aminopeptidase</fullName>
    </alternativeName>
    <alternativeName>
        <fullName evidence="8">Prolyl aminopeptidase</fullName>
    </alternativeName>
</protein>
<dbReference type="SUPFAM" id="SSF53187">
    <property type="entry name" value="Zn-dependent exopeptidases"/>
    <property type="match status" value="1"/>
</dbReference>
<dbReference type="SUPFAM" id="SSF52949">
    <property type="entry name" value="Macro domain-like"/>
    <property type="match status" value="1"/>
</dbReference>
<gene>
    <name evidence="17" type="primary">lap3_2</name>
    <name evidence="17" type="ORF">CM83_35826</name>
</gene>
<evidence type="ECO:0000256" key="3">
    <source>
        <dbReference type="ARBA" id="ARBA00022438"/>
    </source>
</evidence>
<dbReference type="Gene3D" id="3.40.220.10">
    <property type="entry name" value="Leucine Aminopeptidase, subunit E, domain 1"/>
    <property type="match status" value="1"/>
</dbReference>
<sequence>MTRRSLLRLSRPLWQRRWWSTEVDPCAEGTEKKGLVLGVFEGCKEGEMKFSNTGRKFDEETGGKLSELIKGQDLTLGKARVFHNLSSEFYAIAVAGAGPEAAGYNENEVLDECRENIRVAAGVGAMALQKNGVEKIYVEAFTNASSAAEGSTLGVWKFQELKNKNNRSTESTVDLYEDPDSDNWARGRIRAESQNIARKLEETPANIMTPMAFAQAAIEILCPCGVQVDIRDRDWIMEKGMTAFLAMARSSCDPPLFLEISYCGGSEEDKPVVLVGKGTTFDSGGLCLKKCRPMSEMKGSMAGGAVIVGAMKAIALLGLPVNINALIPLMENMPGGMAMKPGDVVAGLAKRTMKIEKPSHEGRIILADTLSYAAQFKPCLTITIGVLASGTRIAMSSAASAAYTSSEVVWQEVKKAGSITGDRMWRWPAWKFFSKNVTDFECCDVDNVGKGFGGGPPMANAFLMEFAPPVDFLHIDIHGTGMRSTGTPPYLRDGHMSGRPTRTLIQFLNQMACPLDTTSECGG</sequence>
<reference evidence="17" key="1">
    <citation type="journal article" date="2014" name="PLoS ONE">
        <title>Transcriptome-Based Identification of ABC Transporters in the Western Tarnished Plant Bug Lygus hesperus.</title>
        <authorList>
            <person name="Hull J.J."/>
            <person name="Chaney K."/>
            <person name="Geib S.M."/>
            <person name="Fabrick J.A."/>
            <person name="Brent C.S."/>
            <person name="Walsh D."/>
            <person name="Lavine L.C."/>
        </authorList>
    </citation>
    <scope>NUCLEOTIDE SEQUENCE</scope>
</reference>
<evidence type="ECO:0000256" key="11">
    <source>
        <dbReference type="ARBA" id="ARBA00031564"/>
    </source>
</evidence>
<comment type="function">
    <text evidence="12">Cytosolic metallopeptidase that catalyzes the removal of unsubstituted N-terminal hydrophobic amino acids from various peptides. The presence of Zn(2+) ions is essential for the peptidase activity, and the association with other cofactors can modulate the substrate spectificity of the enzyme. For instance, in the presence of Mn(2+), it displays a specific Cys-Gly hydrolyzing activity of Cys-Gly-S-conjugates. Involved in the metabolism of glutathione and in the degradation of glutathione S-conjugates, which may play a role in the control of the cell redox status.</text>
</comment>
<dbReference type="PRINTS" id="PR00481">
    <property type="entry name" value="LAMNOPPTDASE"/>
</dbReference>
<dbReference type="EMBL" id="GBHO01011191">
    <property type="protein sequence ID" value="JAG32413.1"/>
    <property type="molecule type" value="Transcribed_RNA"/>
</dbReference>
<evidence type="ECO:0000256" key="12">
    <source>
        <dbReference type="ARBA" id="ARBA00045966"/>
    </source>
</evidence>
<dbReference type="Pfam" id="PF00883">
    <property type="entry name" value="Peptidase_M17"/>
    <property type="match status" value="1"/>
</dbReference>
<evidence type="ECO:0000256" key="14">
    <source>
        <dbReference type="ARBA" id="ARBA00049107"/>
    </source>
</evidence>
<dbReference type="InterPro" id="IPR008283">
    <property type="entry name" value="Peptidase_M17_N"/>
</dbReference>
<evidence type="ECO:0000256" key="1">
    <source>
        <dbReference type="ARBA" id="ARBA00009528"/>
    </source>
</evidence>
<comment type="catalytic activity">
    <reaction evidence="13">
        <text>S-benzyl-L-cysteinylglycine + H2O = S-benzyl-L-cysteine + glycine</text>
        <dbReference type="Rhea" id="RHEA:62568"/>
        <dbReference type="ChEBI" id="CHEBI:15377"/>
        <dbReference type="ChEBI" id="CHEBI:57305"/>
        <dbReference type="ChEBI" id="CHEBI:145802"/>
        <dbReference type="ChEBI" id="CHEBI:145803"/>
    </reaction>
    <physiologicalReaction direction="left-to-right" evidence="13">
        <dbReference type="Rhea" id="RHEA:62569"/>
    </physiologicalReaction>
</comment>
<dbReference type="PANTHER" id="PTHR11963">
    <property type="entry name" value="LEUCINE AMINOPEPTIDASE-RELATED"/>
    <property type="match status" value="1"/>
</dbReference>
<comment type="catalytic activity">
    <reaction evidence="14">
        <text>L-cysteinylglycine + H2O = L-cysteine + glycine</text>
        <dbReference type="Rhea" id="RHEA:28783"/>
        <dbReference type="ChEBI" id="CHEBI:15377"/>
        <dbReference type="ChEBI" id="CHEBI:35235"/>
        <dbReference type="ChEBI" id="CHEBI:57305"/>
        <dbReference type="ChEBI" id="CHEBI:61694"/>
    </reaction>
    <physiologicalReaction direction="left-to-right" evidence="14">
        <dbReference type="Rhea" id="RHEA:28784"/>
    </physiologicalReaction>
</comment>
<dbReference type="Pfam" id="PF02789">
    <property type="entry name" value="Peptidase_M17_N"/>
    <property type="match status" value="1"/>
</dbReference>
<evidence type="ECO:0000259" key="16">
    <source>
        <dbReference type="Pfam" id="PF02789"/>
    </source>
</evidence>
<dbReference type="PANTHER" id="PTHR11963:SF16">
    <property type="entry name" value="CYTOSOL AMINOPEPTIDASE"/>
    <property type="match status" value="1"/>
</dbReference>
<evidence type="ECO:0000256" key="6">
    <source>
        <dbReference type="ARBA" id="ARBA00023511"/>
    </source>
</evidence>
<dbReference type="InterPro" id="IPR011356">
    <property type="entry name" value="Leucine_aapep/pepB"/>
</dbReference>
<evidence type="ECO:0000256" key="13">
    <source>
        <dbReference type="ARBA" id="ARBA00047881"/>
    </source>
</evidence>
<dbReference type="GO" id="GO:0070006">
    <property type="term" value="F:metalloaminopeptidase activity"/>
    <property type="evidence" value="ECO:0007669"/>
    <property type="project" value="InterPro"/>
</dbReference>
<name>A0A0A9YMT8_LYGHE</name>